<evidence type="ECO:0000313" key="3">
    <source>
        <dbReference type="Proteomes" id="UP001320148"/>
    </source>
</evidence>
<sequence>MVKKAMKVEVPEDIKENWQEITDILANLLGISAALVMRFTDPDIEVFVSSGSRGNPYQPGDKDAMLGSGLYCETVMRTKKKLLIPNALEDPDWKDNPDVNLSMISYLGYPILMPDGDPFGTLCVLDSKPNAYSETIEKLMMNFRNLLESHLELLYMNHLLGGRKQRLADYLDELQFLRGIVPICANCKSIRDAEGGWHPIEEILVQHLDADFSHGICPECKKVLYPDLK</sequence>
<gene>
    <name evidence="2" type="ORF">DSLASN_13270</name>
</gene>
<dbReference type="Gene3D" id="3.30.450.40">
    <property type="match status" value="1"/>
</dbReference>
<evidence type="ECO:0000313" key="2">
    <source>
        <dbReference type="EMBL" id="BCS95695.1"/>
    </source>
</evidence>
<evidence type="ECO:0000259" key="1">
    <source>
        <dbReference type="SMART" id="SM00065"/>
    </source>
</evidence>
<dbReference type="EMBL" id="AP024488">
    <property type="protein sequence ID" value="BCS95695.1"/>
    <property type="molecule type" value="Genomic_DNA"/>
</dbReference>
<accession>A0ABN6F2D8</accession>
<dbReference type="RefSeq" id="WP_236891980.1">
    <property type="nucleotide sequence ID" value="NZ_AP024488.1"/>
</dbReference>
<dbReference type="Pfam" id="PF13185">
    <property type="entry name" value="GAF_2"/>
    <property type="match status" value="1"/>
</dbReference>
<dbReference type="SUPFAM" id="SSF55781">
    <property type="entry name" value="GAF domain-like"/>
    <property type="match status" value="1"/>
</dbReference>
<protein>
    <recommendedName>
        <fullName evidence="1">GAF domain-containing protein</fullName>
    </recommendedName>
</protein>
<feature type="domain" description="GAF" evidence="1">
    <location>
        <begin position="13"/>
        <end position="161"/>
    </location>
</feature>
<reference evidence="2 3" key="1">
    <citation type="submission" date="2021-02" db="EMBL/GenBank/DDBJ databases">
        <title>Complete genome of Desulfoluna sp. strain ASN36.</title>
        <authorList>
            <person name="Takahashi A."/>
            <person name="Kojima H."/>
            <person name="Fukui M."/>
        </authorList>
    </citation>
    <scope>NUCLEOTIDE SEQUENCE [LARGE SCALE GENOMIC DNA]</scope>
    <source>
        <strain evidence="2 3">ASN36</strain>
    </source>
</reference>
<keyword evidence="3" id="KW-1185">Reference proteome</keyword>
<organism evidence="2 3">
    <name type="scientific">Desulfoluna limicola</name>
    <dbReference type="NCBI Taxonomy" id="2810562"/>
    <lineage>
        <taxon>Bacteria</taxon>
        <taxon>Pseudomonadati</taxon>
        <taxon>Thermodesulfobacteriota</taxon>
        <taxon>Desulfobacteria</taxon>
        <taxon>Desulfobacterales</taxon>
        <taxon>Desulfolunaceae</taxon>
        <taxon>Desulfoluna</taxon>
    </lineage>
</organism>
<dbReference type="InterPro" id="IPR003018">
    <property type="entry name" value="GAF"/>
</dbReference>
<proteinExistence type="predicted"/>
<dbReference type="InterPro" id="IPR029016">
    <property type="entry name" value="GAF-like_dom_sf"/>
</dbReference>
<name>A0ABN6F2D8_9BACT</name>
<dbReference type="Proteomes" id="UP001320148">
    <property type="component" value="Chromosome"/>
</dbReference>
<dbReference type="SMART" id="SM00065">
    <property type="entry name" value="GAF"/>
    <property type="match status" value="1"/>
</dbReference>